<dbReference type="PANTHER" id="PTHR38813">
    <property type="match status" value="1"/>
</dbReference>
<evidence type="ECO:0000313" key="2">
    <source>
        <dbReference type="EMBL" id="MPN54685.1"/>
    </source>
</evidence>
<evidence type="ECO:0000256" key="1">
    <source>
        <dbReference type="ARBA" id="ARBA00022649"/>
    </source>
</evidence>
<organism evidence="2">
    <name type="scientific">bioreactor metagenome</name>
    <dbReference type="NCBI Taxonomy" id="1076179"/>
    <lineage>
        <taxon>unclassified sequences</taxon>
        <taxon>metagenomes</taxon>
        <taxon>ecological metagenomes</taxon>
    </lineage>
</organism>
<reference evidence="2" key="1">
    <citation type="submission" date="2019-08" db="EMBL/GenBank/DDBJ databases">
        <authorList>
            <person name="Kucharzyk K."/>
            <person name="Murdoch R.W."/>
            <person name="Higgins S."/>
            <person name="Loffler F."/>
        </authorList>
    </citation>
    <scope>NUCLEOTIDE SEQUENCE</scope>
</reference>
<accession>A0A645ITD9</accession>
<dbReference type="Pfam" id="PF05016">
    <property type="entry name" value="ParE_toxin"/>
    <property type="match status" value="1"/>
</dbReference>
<evidence type="ECO:0008006" key="3">
    <source>
        <dbReference type="Google" id="ProtNLM"/>
    </source>
</evidence>
<dbReference type="Gene3D" id="3.30.2310.20">
    <property type="entry name" value="RelE-like"/>
    <property type="match status" value="1"/>
</dbReference>
<dbReference type="AlphaFoldDB" id="A0A645ITD9"/>
<proteinExistence type="predicted"/>
<comment type="caution">
    <text evidence="2">The sequence shown here is derived from an EMBL/GenBank/DDBJ whole genome shotgun (WGS) entry which is preliminary data.</text>
</comment>
<dbReference type="InterPro" id="IPR035093">
    <property type="entry name" value="RelE/ParE_toxin_dom_sf"/>
</dbReference>
<name>A0A645ITD9_9ZZZZ</name>
<dbReference type="InterPro" id="IPR007712">
    <property type="entry name" value="RelE/ParE_toxin"/>
</dbReference>
<dbReference type="EMBL" id="VSSQ01123180">
    <property type="protein sequence ID" value="MPN54685.1"/>
    <property type="molecule type" value="Genomic_DNA"/>
</dbReference>
<dbReference type="InterPro" id="IPR052747">
    <property type="entry name" value="TA_system_RelE_toxin"/>
</dbReference>
<dbReference type="SUPFAM" id="SSF143011">
    <property type="entry name" value="RelE-like"/>
    <property type="match status" value="1"/>
</dbReference>
<protein>
    <recommendedName>
        <fullName evidence="3">Type II toxin-antitoxin system RelE/ParE family toxin</fullName>
    </recommendedName>
</protein>
<keyword evidence="1" id="KW-1277">Toxin-antitoxin system</keyword>
<sequence>MVEYLQIIYAKSAIKAISALERSIKQRIKEGIEGLTKVPPIGDIKQLQGYDSVTYRLRIGKYRVLYWYSIINEEQVLIIKDIGSRGDIYK</sequence>
<gene>
    <name evidence="2" type="ORF">SDC9_202362</name>
</gene>
<dbReference type="PANTHER" id="PTHR38813:SF1">
    <property type="entry name" value="TOXIN RELE1-RELATED"/>
    <property type="match status" value="1"/>
</dbReference>